<dbReference type="AlphaFoldDB" id="A0A1N7PE22"/>
<proteinExistence type="predicted"/>
<evidence type="ECO:0000313" key="1">
    <source>
        <dbReference type="EMBL" id="SIT08808.1"/>
    </source>
</evidence>
<name>A0A1N7PE22_9FLAO</name>
<sequence>MKKTKLIAAMGIAVTSFFKQEGNSYQNEVY</sequence>
<dbReference type="Proteomes" id="UP000186246">
    <property type="component" value="Unassembled WGS sequence"/>
</dbReference>
<dbReference type="EMBL" id="FTOJ01000013">
    <property type="protein sequence ID" value="SIT08808.1"/>
    <property type="molecule type" value="Genomic_DNA"/>
</dbReference>
<organism evidence="1 2">
    <name type="scientific">Chryseobacterium piscicola</name>
    <dbReference type="NCBI Taxonomy" id="551459"/>
    <lineage>
        <taxon>Bacteria</taxon>
        <taxon>Pseudomonadati</taxon>
        <taxon>Bacteroidota</taxon>
        <taxon>Flavobacteriia</taxon>
        <taxon>Flavobacteriales</taxon>
        <taxon>Weeksellaceae</taxon>
        <taxon>Chryseobacterium group</taxon>
        <taxon>Chryseobacterium</taxon>
    </lineage>
</organism>
<protein>
    <submittedName>
        <fullName evidence="1">Uncharacterized protein</fullName>
    </submittedName>
</protein>
<gene>
    <name evidence="1" type="ORF">SAMN05421796_11315</name>
</gene>
<evidence type="ECO:0000313" key="2">
    <source>
        <dbReference type="Proteomes" id="UP000186246"/>
    </source>
</evidence>
<reference evidence="2" key="1">
    <citation type="submission" date="2017-01" db="EMBL/GenBank/DDBJ databases">
        <authorList>
            <person name="Varghese N."/>
            <person name="Submissions S."/>
        </authorList>
    </citation>
    <scope>NUCLEOTIDE SEQUENCE [LARGE SCALE GENOMIC DNA]</scope>
    <source>
        <strain evidence="2">DSM 21068</strain>
    </source>
</reference>
<accession>A0A1N7PE22</accession>